<reference evidence="2" key="1">
    <citation type="journal article" date="2023" name="Nat. Plants">
        <title>Single-cell RNA sequencing provides a high-resolution roadmap for understanding the multicellular compartmentation of specialized metabolism.</title>
        <authorList>
            <person name="Sun S."/>
            <person name="Shen X."/>
            <person name="Li Y."/>
            <person name="Li Y."/>
            <person name="Wang S."/>
            <person name="Li R."/>
            <person name="Zhang H."/>
            <person name="Shen G."/>
            <person name="Guo B."/>
            <person name="Wei J."/>
            <person name="Xu J."/>
            <person name="St-Pierre B."/>
            <person name="Chen S."/>
            <person name="Sun C."/>
        </authorList>
    </citation>
    <scope>NUCLEOTIDE SEQUENCE [LARGE SCALE GENOMIC DNA]</scope>
</reference>
<dbReference type="Proteomes" id="UP001060085">
    <property type="component" value="Linkage Group LG03"/>
</dbReference>
<gene>
    <name evidence="1" type="ORF">M9H77_15137</name>
</gene>
<dbReference type="EMBL" id="CM044703">
    <property type="protein sequence ID" value="KAI5674773.1"/>
    <property type="molecule type" value="Genomic_DNA"/>
</dbReference>
<name>A0ACC0BQF3_CATRO</name>
<sequence>MEDYSKKMACSNPSSLIISFNQVRIKTSTNAAKVYISSNHIYFQEETQPYALKGDQTAMSLVKPVQILVGNDTLPACDVFHDVPAIVFSSGGFVGNIFHELNDIIIPLFVTSHRFRADVRFVVTDYQFWFIYKYKKVFSKLSRYEVIDVPSSNGSFVHCFPGAVVGLKYHGNLALNASDIPRGYSMSKFRQFLRESYGFKKSHVSQIDKPALLLISRKERRIIINQDEVINMIQELGFRVVKTTPSEMLDLDKFAHLVNWCSVMVGVHGAGLTNELFLPNAAVVVQVIPLGLDWAANAYYGEPARAMGLQYLEYKIEAEESSLYYMYGPEDPIVTDPESIGAKGYRAFREIYLDKQNVQINVARFRKTLVEAMRLTGH</sequence>
<accession>A0ACC0BQF3</accession>
<organism evidence="1 2">
    <name type="scientific">Catharanthus roseus</name>
    <name type="common">Madagascar periwinkle</name>
    <name type="synonym">Vinca rosea</name>
    <dbReference type="NCBI Taxonomy" id="4058"/>
    <lineage>
        <taxon>Eukaryota</taxon>
        <taxon>Viridiplantae</taxon>
        <taxon>Streptophyta</taxon>
        <taxon>Embryophyta</taxon>
        <taxon>Tracheophyta</taxon>
        <taxon>Spermatophyta</taxon>
        <taxon>Magnoliopsida</taxon>
        <taxon>eudicotyledons</taxon>
        <taxon>Gunneridae</taxon>
        <taxon>Pentapetalae</taxon>
        <taxon>asterids</taxon>
        <taxon>lamiids</taxon>
        <taxon>Gentianales</taxon>
        <taxon>Apocynaceae</taxon>
        <taxon>Rauvolfioideae</taxon>
        <taxon>Vinceae</taxon>
        <taxon>Catharanthinae</taxon>
        <taxon>Catharanthus</taxon>
    </lineage>
</organism>
<comment type="caution">
    <text evidence="1">The sequence shown here is derived from an EMBL/GenBank/DDBJ whole genome shotgun (WGS) entry which is preliminary data.</text>
</comment>
<proteinExistence type="predicted"/>
<protein>
    <submittedName>
        <fullName evidence="1">Uncharacterized protein</fullName>
    </submittedName>
</protein>
<evidence type="ECO:0000313" key="1">
    <source>
        <dbReference type="EMBL" id="KAI5674773.1"/>
    </source>
</evidence>
<evidence type="ECO:0000313" key="2">
    <source>
        <dbReference type="Proteomes" id="UP001060085"/>
    </source>
</evidence>
<keyword evidence="2" id="KW-1185">Reference proteome</keyword>